<proteinExistence type="predicted"/>
<evidence type="ECO:0000313" key="2">
    <source>
        <dbReference type="EMBL" id="SIO50772.1"/>
    </source>
</evidence>
<keyword evidence="3" id="KW-1185">Reference proteome</keyword>
<evidence type="ECO:0000256" key="1">
    <source>
        <dbReference type="SAM" id="SignalP"/>
    </source>
</evidence>
<sequence>MKYILLIACILTLFVACSDDTKVCDVDTRTEVRVRFRVKRPGFQEKDTVATNLILLAVGKDSIYARQKGLSGMQFSLDRLSDQASYYFQPDADSVGKAATITFYYKRQPKFVSAGCGIIMTYAIDSVKYVQPDRVAIKALVVNQHIVTTGNETNLSITIF</sequence>
<dbReference type="Proteomes" id="UP000185003">
    <property type="component" value="Unassembled WGS sequence"/>
</dbReference>
<accession>A0A1N6K2E7</accession>
<dbReference type="OrthoDB" id="663527at2"/>
<dbReference type="PROSITE" id="PS51257">
    <property type="entry name" value="PROKAR_LIPOPROTEIN"/>
    <property type="match status" value="1"/>
</dbReference>
<dbReference type="AlphaFoldDB" id="A0A1N6K2E7"/>
<evidence type="ECO:0000313" key="3">
    <source>
        <dbReference type="Proteomes" id="UP000185003"/>
    </source>
</evidence>
<dbReference type="InterPro" id="IPR045607">
    <property type="entry name" value="DUF6452"/>
</dbReference>
<dbReference type="Pfam" id="PF20050">
    <property type="entry name" value="DUF6452"/>
    <property type="match status" value="1"/>
</dbReference>
<dbReference type="STRING" id="536979.SAMN04488055_4951"/>
<reference evidence="2 3" key="1">
    <citation type="submission" date="2016-11" db="EMBL/GenBank/DDBJ databases">
        <authorList>
            <person name="Jaros S."/>
            <person name="Januszkiewicz K."/>
            <person name="Wedrychowicz H."/>
        </authorList>
    </citation>
    <scope>NUCLEOTIDE SEQUENCE [LARGE SCALE GENOMIC DNA]</scope>
    <source>
        <strain evidence="2 3">DSM 24787</strain>
    </source>
</reference>
<name>A0A1N6K2E7_9BACT</name>
<feature type="chain" id="PRO_5012410385" evidence="1">
    <location>
        <begin position="19"/>
        <end position="160"/>
    </location>
</feature>
<protein>
    <submittedName>
        <fullName evidence="2">Uncharacterized protein</fullName>
    </submittedName>
</protein>
<organism evidence="2 3">
    <name type="scientific">Chitinophaga niabensis</name>
    <dbReference type="NCBI Taxonomy" id="536979"/>
    <lineage>
        <taxon>Bacteria</taxon>
        <taxon>Pseudomonadati</taxon>
        <taxon>Bacteroidota</taxon>
        <taxon>Chitinophagia</taxon>
        <taxon>Chitinophagales</taxon>
        <taxon>Chitinophagaceae</taxon>
        <taxon>Chitinophaga</taxon>
    </lineage>
</organism>
<dbReference type="RefSeq" id="WP_074242226.1">
    <property type="nucleotide sequence ID" value="NZ_FSRA01000002.1"/>
</dbReference>
<dbReference type="EMBL" id="FSRA01000002">
    <property type="protein sequence ID" value="SIO50772.1"/>
    <property type="molecule type" value="Genomic_DNA"/>
</dbReference>
<keyword evidence="1" id="KW-0732">Signal</keyword>
<gene>
    <name evidence="2" type="ORF">SAMN04488055_4951</name>
</gene>
<feature type="signal peptide" evidence="1">
    <location>
        <begin position="1"/>
        <end position="18"/>
    </location>
</feature>